<keyword evidence="4" id="KW-0645">Protease</keyword>
<name>A0A7W3NKS6_STRMR</name>
<dbReference type="Gene3D" id="1.10.1780.10">
    <property type="entry name" value="Clp, N-terminal domain"/>
    <property type="match status" value="1"/>
</dbReference>
<keyword evidence="4" id="KW-0067">ATP-binding</keyword>
<evidence type="ECO:0000313" key="4">
    <source>
        <dbReference type="EMBL" id="MBA9052346.1"/>
    </source>
</evidence>
<dbReference type="GO" id="GO:0006508">
    <property type="term" value="P:proteolysis"/>
    <property type="evidence" value="ECO:0007669"/>
    <property type="project" value="UniProtKB-KW"/>
</dbReference>
<dbReference type="InterPro" id="IPR036628">
    <property type="entry name" value="Clp_N_dom_sf"/>
</dbReference>
<keyword evidence="5" id="KW-1185">Reference proteome</keyword>
<dbReference type="Proteomes" id="UP000577386">
    <property type="component" value="Unassembled WGS sequence"/>
</dbReference>
<dbReference type="Pfam" id="PF02861">
    <property type="entry name" value="Clp_N"/>
    <property type="match status" value="1"/>
</dbReference>
<dbReference type="SUPFAM" id="SSF81923">
    <property type="entry name" value="Double Clp-N motif"/>
    <property type="match status" value="1"/>
</dbReference>
<dbReference type="AlphaFoldDB" id="A0A7W3NKS6"/>
<dbReference type="PROSITE" id="PS51903">
    <property type="entry name" value="CLP_R"/>
    <property type="match status" value="1"/>
</dbReference>
<keyword evidence="4" id="KW-0547">Nucleotide-binding</keyword>
<keyword evidence="4" id="KW-0378">Hydrolase</keyword>
<dbReference type="GeneID" id="93980053"/>
<dbReference type="EMBL" id="JACJIJ010000002">
    <property type="protein sequence ID" value="MBA9052346.1"/>
    <property type="molecule type" value="Genomic_DNA"/>
</dbReference>
<dbReference type="InterPro" id="IPR004176">
    <property type="entry name" value="Clp_R_N"/>
</dbReference>
<evidence type="ECO:0000259" key="3">
    <source>
        <dbReference type="PROSITE" id="PS51903"/>
    </source>
</evidence>
<keyword evidence="1" id="KW-0677">Repeat</keyword>
<dbReference type="RefSeq" id="WP_128789104.1">
    <property type="nucleotide sequence ID" value="NZ_BAAAHW010000019.1"/>
</dbReference>
<organism evidence="4 5">
    <name type="scientific">Streptomyces murinus</name>
    <dbReference type="NCBI Taxonomy" id="33900"/>
    <lineage>
        <taxon>Bacteria</taxon>
        <taxon>Bacillati</taxon>
        <taxon>Actinomycetota</taxon>
        <taxon>Actinomycetes</taxon>
        <taxon>Kitasatosporales</taxon>
        <taxon>Streptomycetaceae</taxon>
        <taxon>Streptomyces</taxon>
    </lineage>
</organism>
<comment type="caution">
    <text evidence="4">The sequence shown here is derived from an EMBL/GenBank/DDBJ whole genome shotgun (WGS) entry which is preliminary data.</text>
</comment>
<evidence type="ECO:0000256" key="1">
    <source>
        <dbReference type="PROSITE-ProRule" id="PRU01251"/>
    </source>
</evidence>
<sequence length="200" mass="21088">MQSRTARPTAPDSPGAHPHQDAAGLGVELATVVAGARRRAVRDGDRQVDTAHLLHSLLEQDPEVRSVVGGPPQLARLLGYLVQRSIGYGLRWQGSVEDSGAIAVVPRPATGDAGDWSPAAADALHQARERARRRGGHAADAPDLFAALVADPDSRAVEVLERAGIDARELSDRISVLIAERSAALIAERSAERSAAWGAE</sequence>
<gene>
    <name evidence="4" type="ORF">HDA42_001524</name>
</gene>
<protein>
    <submittedName>
        <fullName evidence="4">ATP-dependent Clp protease ATP-binding subunit ClpA</fullName>
    </submittedName>
</protein>
<evidence type="ECO:0000256" key="2">
    <source>
        <dbReference type="SAM" id="MobiDB-lite"/>
    </source>
</evidence>
<accession>A0A7W3NKS6</accession>
<feature type="region of interest" description="Disordered" evidence="2">
    <location>
        <begin position="1"/>
        <end position="25"/>
    </location>
</feature>
<dbReference type="GO" id="GO:0008233">
    <property type="term" value="F:peptidase activity"/>
    <property type="evidence" value="ECO:0007669"/>
    <property type="project" value="UniProtKB-KW"/>
</dbReference>
<evidence type="ECO:0000313" key="5">
    <source>
        <dbReference type="Proteomes" id="UP000577386"/>
    </source>
</evidence>
<dbReference type="GO" id="GO:0005524">
    <property type="term" value="F:ATP binding"/>
    <property type="evidence" value="ECO:0007669"/>
    <property type="project" value="UniProtKB-KW"/>
</dbReference>
<feature type="domain" description="Clp R" evidence="3">
    <location>
        <begin position="113"/>
        <end position="200"/>
    </location>
</feature>
<reference evidence="4 5" key="1">
    <citation type="submission" date="2020-08" db="EMBL/GenBank/DDBJ databases">
        <title>Sequencing the genomes of 1000 actinobacteria strains.</title>
        <authorList>
            <person name="Klenk H.-P."/>
        </authorList>
    </citation>
    <scope>NUCLEOTIDE SEQUENCE [LARGE SCALE GENOMIC DNA]</scope>
    <source>
        <strain evidence="4 5">DSM 41827</strain>
    </source>
</reference>
<proteinExistence type="predicted"/>